<evidence type="ECO:0000313" key="2">
    <source>
        <dbReference type="Proteomes" id="UP000002499"/>
    </source>
</evidence>
<dbReference type="Gene3D" id="3.40.50.1820">
    <property type="entry name" value="alpha/beta hydrolase"/>
    <property type="match status" value="1"/>
</dbReference>
<gene>
    <name evidence="1" type="ORF">MAC_07789</name>
</gene>
<protein>
    <submittedName>
        <fullName evidence="1">Uncharacterized protein</fullName>
    </submittedName>
</protein>
<accession>E9ED41</accession>
<sequence length="199" mass="22196">MFLKKLKDYPVPGLVTVLPESINRAIPSYHRAFLTALAQKRAELGRKAKVCFTSLIGLAQDLTHDQIVDYSALERGMHVFKEWQSKESPALGAQSASPILVLKGEKDELVPYQTAKEAWMKSCSSGNEVHSPISQAWGHTAMVRASLLDWMVWVDGLFTRGKTARNLTCSLEIKKPFDLEHVRALLDVDSIQNKGDQSC</sequence>
<dbReference type="EMBL" id="GL698554">
    <property type="protein sequence ID" value="EFY86197.1"/>
    <property type="molecule type" value="Genomic_DNA"/>
</dbReference>
<dbReference type="OMA" id="TAKEAWM"/>
<dbReference type="InterPro" id="IPR029058">
    <property type="entry name" value="AB_hydrolase_fold"/>
</dbReference>
<dbReference type="Proteomes" id="UP000002499">
    <property type="component" value="Unassembled WGS sequence"/>
</dbReference>
<dbReference type="HOGENOM" id="CLU_1372495_0_0_1"/>
<proteinExistence type="predicted"/>
<organism evidence="2">
    <name type="scientific">Metarhizium acridum (strain CQMa 102)</name>
    <dbReference type="NCBI Taxonomy" id="655827"/>
    <lineage>
        <taxon>Eukaryota</taxon>
        <taxon>Fungi</taxon>
        <taxon>Dikarya</taxon>
        <taxon>Ascomycota</taxon>
        <taxon>Pezizomycotina</taxon>
        <taxon>Sordariomycetes</taxon>
        <taxon>Hypocreomycetidae</taxon>
        <taxon>Hypocreales</taxon>
        <taxon>Clavicipitaceae</taxon>
        <taxon>Metarhizium</taxon>
    </lineage>
</organism>
<name>E9ED41_METAQ</name>
<dbReference type="STRING" id="655827.E9ED41"/>
<dbReference type="InParanoid" id="E9ED41"/>
<reference evidence="1 2" key="1">
    <citation type="journal article" date="2011" name="PLoS Genet.">
        <title>Genome sequencing and comparative transcriptomics of the model entomopathogenic fungi Metarhizium anisopliae and M. acridum.</title>
        <authorList>
            <person name="Gao Q."/>
            <person name="Jin K."/>
            <person name="Ying S.H."/>
            <person name="Zhang Y."/>
            <person name="Xiao G."/>
            <person name="Shang Y."/>
            <person name="Duan Z."/>
            <person name="Hu X."/>
            <person name="Xie X.Q."/>
            <person name="Zhou G."/>
            <person name="Peng G."/>
            <person name="Luo Z."/>
            <person name="Huang W."/>
            <person name="Wang B."/>
            <person name="Fang W."/>
            <person name="Wang S."/>
            <person name="Zhong Y."/>
            <person name="Ma L.J."/>
            <person name="St Leger R.J."/>
            <person name="Zhao G.P."/>
            <person name="Pei Y."/>
            <person name="Feng M.G."/>
            <person name="Xia Y."/>
            <person name="Wang C."/>
        </authorList>
    </citation>
    <scope>NUCLEOTIDE SEQUENCE [LARGE SCALE GENOMIC DNA]</scope>
    <source>
        <strain evidence="1 2">CQMa 102</strain>
    </source>
</reference>
<keyword evidence="2" id="KW-1185">Reference proteome</keyword>
<evidence type="ECO:0000313" key="1">
    <source>
        <dbReference type="EMBL" id="EFY86197.1"/>
    </source>
</evidence>
<dbReference type="AlphaFoldDB" id="E9ED41"/>